<evidence type="ECO:0000313" key="2">
    <source>
        <dbReference type="Proteomes" id="UP000226431"/>
    </source>
</evidence>
<accession>A0A2C5XDJ1</accession>
<gene>
    <name evidence="1" type="ORF">CDD80_2073</name>
</gene>
<protein>
    <recommendedName>
        <fullName evidence="3">Fork-head domain-containing protein</fullName>
    </recommendedName>
</protein>
<evidence type="ECO:0008006" key="3">
    <source>
        <dbReference type="Google" id="ProtNLM"/>
    </source>
</evidence>
<dbReference type="AlphaFoldDB" id="A0A2C5XDJ1"/>
<dbReference type="EMBL" id="NJES01001976">
    <property type="protein sequence ID" value="PHH58628.1"/>
    <property type="molecule type" value="Genomic_DNA"/>
</dbReference>
<dbReference type="Proteomes" id="UP000226431">
    <property type="component" value="Unassembled WGS sequence"/>
</dbReference>
<dbReference type="InterPro" id="IPR036388">
    <property type="entry name" value="WH-like_DNA-bd_sf"/>
</dbReference>
<dbReference type="Gene3D" id="1.10.10.10">
    <property type="entry name" value="Winged helix-like DNA-binding domain superfamily/Winged helix DNA-binding domain"/>
    <property type="match status" value="1"/>
</dbReference>
<reference evidence="1 2" key="1">
    <citation type="submission" date="2017-06" db="EMBL/GenBank/DDBJ databases">
        <title>Ant-infecting Ophiocordyceps genomes reveal a high diversity of potential behavioral manipulation genes and a possible major role for enterotoxins.</title>
        <authorList>
            <person name="De Bekker C."/>
            <person name="Evans H.C."/>
            <person name="Brachmann A."/>
            <person name="Hughes D.P."/>
        </authorList>
    </citation>
    <scope>NUCLEOTIDE SEQUENCE [LARGE SCALE GENOMIC DNA]</scope>
    <source>
        <strain evidence="1 2">Map16</strain>
    </source>
</reference>
<name>A0A2C5XDJ1_9HYPO</name>
<evidence type="ECO:0000313" key="1">
    <source>
        <dbReference type="EMBL" id="PHH58628.1"/>
    </source>
</evidence>
<organism evidence="1 2">
    <name type="scientific">Ophiocordyceps camponoti-rufipedis</name>
    <dbReference type="NCBI Taxonomy" id="2004952"/>
    <lineage>
        <taxon>Eukaryota</taxon>
        <taxon>Fungi</taxon>
        <taxon>Dikarya</taxon>
        <taxon>Ascomycota</taxon>
        <taxon>Pezizomycotina</taxon>
        <taxon>Sordariomycetes</taxon>
        <taxon>Hypocreomycetidae</taxon>
        <taxon>Hypocreales</taxon>
        <taxon>Ophiocordycipitaceae</taxon>
        <taxon>Ophiocordyceps</taxon>
    </lineage>
</organism>
<dbReference type="OrthoDB" id="5954824at2759"/>
<proteinExistence type="predicted"/>
<keyword evidence="2" id="KW-1185">Reference proteome</keyword>
<dbReference type="STRING" id="2004952.A0A2C5XDJ1"/>
<sequence length="239" mass="25962">MMPMLSSLLSPSASSRIVSSSDHHHHYSDMDTSLVVPPAADEQQDRIYSSSFYPQTMCHHQGPIMADSYAFMAAAQSCLLVKSEHQTLPSPPLAPGDLEGSRHDYQGLPMGAVGFHAEYPVSPEAWSPVLVQDGEELMPMTGLDSSFAGMDPMGSMTPAYCPGILSPDELVIKTAPAMAMKSEVGPISIDDVPEMQAVRPVKDGKLDEPYAQLIYRAFMSRPDHAMTLQDIYQTASDTI</sequence>
<comment type="caution">
    <text evidence="1">The sequence shown here is derived from an EMBL/GenBank/DDBJ whole genome shotgun (WGS) entry which is preliminary data.</text>
</comment>